<comment type="caution">
    <text evidence="2">The sequence shown here is derived from an EMBL/GenBank/DDBJ whole genome shotgun (WGS) entry which is preliminary data.</text>
</comment>
<organism evidence="2 3">
    <name type="scientific">Leucobacter soli</name>
    <dbReference type="NCBI Taxonomy" id="2812850"/>
    <lineage>
        <taxon>Bacteria</taxon>
        <taxon>Bacillati</taxon>
        <taxon>Actinomycetota</taxon>
        <taxon>Actinomycetes</taxon>
        <taxon>Micrococcales</taxon>
        <taxon>Microbacteriaceae</taxon>
        <taxon>Leucobacter</taxon>
    </lineage>
</organism>
<keyword evidence="3" id="KW-1185">Reference proteome</keyword>
<feature type="chain" id="PRO_5036857249" evidence="1">
    <location>
        <begin position="32"/>
        <end position="289"/>
    </location>
</feature>
<reference evidence="2" key="1">
    <citation type="submission" date="2021-06" db="EMBL/GenBank/DDBJ databases">
        <authorList>
            <person name="Criscuolo A."/>
        </authorList>
    </citation>
    <scope>NUCLEOTIDE SEQUENCE</scope>
    <source>
        <strain evidence="2">CIP111803</strain>
    </source>
</reference>
<dbReference type="Proteomes" id="UP000693892">
    <property type="component" value="Unassembled WGS sequence"/>
</dbReference>
<accession>A0A916NMX8</accession>
<evidence type="ECO:0000256" key="1">
    <source>
        <dbReference type="SAM" id="SignalP"/>
    </source>
</evidence>
<proteinExistence type="predicted"/>
<dbReference type="PROSITE" id="PS51257">
    <property type="entry name" value="PROKAR_LIPOPROTEIN"/>
    <property type="match status" value="1"/>
</dbReference>
<feature type="signal peptide" evidence="1">
    <location>
        <begin position="1"/>
        <end position="31"/>
    </location>
</feature>
<sequence>MRLQRRTSTAATLISGAVVLLLAACSGSAPSEEPVAPDPEPTETETIEDAFAIEDFDFANADWSVVPFAETWPAVEFTAVDGAVEVDGIAYTVIADEIEFSDADGDGALDAIVPVEGYGGGNSVDRQWYIWATRDGTAVQVPLPVARSIHCGTLTKSVEPVDGGFRVHEFRRAIGESDYLACTDIGSDERTRIVGIAEADGELWPVQLEPVRAYGGICPVAAEYDAYPTDLDFLPLPHAEAEALRAESGQGMTEFAVEDWPVYLEVRPGWLLRGIIVDSTMACAWLPTG</sequence>
<dbReference type="AlphaFoldDB" id="A0A916NMX8"/>
<evidence type="ECO:0000313" key="2">
    <source>
        <dbReference type="EMBL" id="CAG7603892.1"/>
    </source>
</evidence>
<dbReference type="RefSeq" id="WP_218114312.1">
    <property type="nucleotide sequence ID" value="NZ_CAJVAP010000006.1"/>
</dbReference>
<keyword evidence="1" id="KW-0732">Signal</keyword>
<protein>
    <submittedName>
        <fullName evidence="2">Uncharacterized protein</fullName>
    </submittedName>
</protein>
<dbReference type="EMBL" id="CAJVAP010000006">
    <property type="protein sequence ID" value="CAG7603892.1"/>
    <property type="molecule type" value="Genomic_DNA"/>
</dbReference>
<name>A0A916NMX8_9MICO</name>
<evidence type="ECO:0000313" key="3">
    <source>
        <dbReference type="Proteomes" id="UP000693892"/>
    </source>
</evidence>
<gene>
    <name evidence="2" type="ORF">LEUCIP111803_00682</name>
</gene>